<dbReference type="Pfam" id="PF01496">
    <property type="entry name" value="V_ATPase_I"/>
    <property type="match status" value="1"/>
</dbReference>
<evidence type="ECO:0000256" key="7">
    <source>
        <dbReference type="ARBA" id="ARBA00023136"/>
    </source>
</evidence>
<evidence type="ECO:0000256" key="6">
    <source>
        <dbReference type="ARBA" id="ARBA00023065"/>
    </source>
</evidence>
<evidence type="ECO:0000313" key="11">
    <source>
        <dbReference type="Proteomes" id="UP001519349"/>
    </source>
</evidence>
<keyword evidence="11" id="KW-1185">Reference proteome</keyword>
<sequence length="652" mass="72580">MAISHMLQLSLLLPKELLDDLLFYLQGLQSVQIHDLREQEDWQTALGNQTVSGLTMPAAQQELLKRQEKLEKMIERLESYLPKKKLLQSLKEKPLELSFEQLEQQGQARDEALLLSRIDQELRKLAQAEERIKADQAELVRLEKWEPLEATPQDLAAFSHLKGLVGTIPSKDNDALRTSLQLHPDLQVEVVFSSATEQGLLIFYRAGSLEEVQSVLAQADFKPFDYEGSELPRQHIRQLRADMEEQETVCSLTRAALAASKQELAQLQLQLDYVLNLSSRQQSKDFLAGTQNLVALEAWVESEQLAELQDCLNRQFGQAILVESREAAADEAGQVPTKLKNPALIEPFELVTEMYALPKYGEKDPTPIVALFYFVFFGMMVADIGYGLLLLLGTCLALRFFSVKPGLAKNLRFFRLLSFAVIIWGVVYGSFLGFELPFALIRTSSDAMTILVLSVLFGFITVVAGLYLSGLKNLRVRDYAEAYTSGFAWVLILLGLLLLVLGRVLPSLPLLGPVGQWLALLNALGILAVSLVSAKSFSGLAAGLFNLYNVSGYVGDLVSFTRLMALGLSGASIGSAFNLIVSLFPPLARFTIGLFLFIALHLINMFLSFLSGYVHGARLIFVEFFGKFYDGGGKPFRPLKPAEKYVKDKKEI</sequence>
<proteinExistence type="inferred from homology"/>
<gene>
    <name evidence="10" type="ORF">DHL47_06705</name>
</gene>
<feature type="transmembrane region" description="Helical" evidence="9">
    <location>
        <begin position="413"/>
        <end position="441"/>
    </location>
</feature>
<dbReference type="EMBL" id="QFAY01000011">
    <property type="protein sequence ID" value="MBP2621014.1"/>
    <property type="molecule type" value="Genomic_DNA"/>
</dbReference>
<feature type="transmembrane region" description="Helical" evidence="9">
    <location>
        <begin position="517"/>
        <end position="548"/>
    </location>
</feature>
<comment type="subcellular location">
    <subcellularLocation>
        <location evidence="1">Membrane</location>
        <topology evidence="1">Multi-pass membrane protein</topology>
    </subcellularLocation>
</comment>
<evidence type="ECO:0000313" key="10">
    <source>
        <dbReference type="EMBL" id="MBP2621014.1"/>
    </source>
</evidence>
<keyword evidence="4 9" id="KW-0812">Transmembrane</keyword>
<evidence type="ECO:0000256" key="2">
    <source>
        <dbReference type="ARBA" id="ARBA00009904"/>
    </source>
</evidence>
<keyword evidence="8" id="KW-0175">Coiled coil</keyword>
<evidence type="ECO:0000256" key="4">
    <source>
        <dbReference type="ARBA" id="ARBA00022692"/>
    </source>
</evidence>
<evidence type="ECO:0000256" key="8">
    <source>
        <dbReference type="SAM" id="Coils"/>
    </source>
</evidence>
<accession>A0ABS5AWQ8</accession>
<dbReference type="RefSeq" id="WP_128837563.1">
    <property type="nucleotide sequence ID" value="NZ_QFAY01000011.1"/>
</dbReference>
<feature type="transmembrane region" description="Helical" evidence="9">
    <location>
        <begin position="590"/>
        <end position="610"/>
    </location>
</feature>
<evidence type="ECO:0000256" key="9">
    <source>
        <dbReference type="SAM" id="Phobius"/>
    </source>
</evidence>
<comment type="similarity">
    <text evidence="2">Belongs to the V-ATPase 116 kDa subunit family.</text>
</comment>
<feature type="transmembrane region" description="Helical" evidence="9">
    <location>
        <begin position="560"/>
        <end position="584"/>
    </location>
</feature>
<feature type="coiled-coil region" evidence="8">
    <location>
        <begin position="111"/>
        <end position="145"/>
    </location>
</feature>
<dbReference type="PANTHER" id="PTHR11629">
    <property type="entry name" value="VACUOLAR PROTON ATPASES"/>
    <property type="match status" value="1"/>
</dbReference>
<evidence type="ECO:0000256" key="1">
    <source>
        <dbReference type="ARBA" id="ARBA00004141"/>
    </source>
</evidence>
<comment type="caution">
    <text evidence="10">The sequence shown here is derived from an EMBL/GenBank/DDBJ whole genome shotgun (WGS) entry which is preliminary data.</text>
</comment>
<dbReference type="PANTHER" id="PTHR11629:SF63">
    <property type="entry name" value="V-TYPE PROTON ATPASE SUBUNIT A"/>
    <property type="match status" value="1"/>
</dbReference>
<feature type="transmembrane region" description="Helical" evidence="9">
    <location>
        <begin position="371"/>
        <end position="401"/>
    </location>
</feature>
<dbReference type="InterPro" id="IPR002490">
    <property type="entry name" value="V-ATPase_116kDa_su"/>
</dbReference>
<keyword evidence="7 9" id="KW-0472">Membrane</keyword>
<feature type="transmembrane region" description="Helical" evidence="9">
    <location>
        <begin position="447"/>
        <end position="470"/>
    </location>
</feature>
<evidence type="ECO:0000256" key="3">
    <source>
        <dbReference type="ARBA" id="ARBA00022448"/>
    </source>
</evidence>
<name>A0ABS5AWQ8_9STRE</name>
<evidence type="ECO:0000256" key="5">
    <source>
        <dbReference type="ARBA" id="ARBA00022989"/>
    </source>
</evidence>
<keyword evidence="6" id="KW-0406">Ion transport</keyword>
<organism evidence="10 11">
    <name type="scientific">Streptococcus panodentis</name>
    <dbReference type="NCBI Taxonomy" id="1581472"/>
    <lineage>
        <taxon>Bacteria</taxon>
        <taxon>Bacillati</taxon>
        <taxon>Bacillota</taxon>
        <taxon>Bacilli</taxon>
        <taxon>Lactobacillales</taxon>
        <taxon>Streptococcaceae</taxon>
        <taxon>Streptococcus</taxon>
    </lineage>
</organism>
<keyword evidence="5 9" id="KW-1133">Transmembrane helix</keyword>
<keyword evidence="3" id="KW-0813">Transport</keyword>
<dbReference type="Proteomes" id="UP001519349">
    <property type="component" value="Unassembled WGS sequence"/>
</dbReference>
<protein>
    <submittedName>
        <fullName evidence="10">V-type ATP synthase subunit I</fullName>
    </submittedName>
</protein>
<feature type="transmembrane region" description="Helical" evidence="9">
    <location>
        <begin position="482"/>
        <end position="505"/>
    </location>
</feature>
<reference evidence="10 11" key="1">
    <citation type="submission" date="2018-05" db="EMBL/GenBank/DDBJ databases">
        <title>Draft genome sequence of Streptococcus panodentis CCUG 70867T.</title>
        <authorList>
            <person name="Salva-Serra F."/>
            <person name="Mendez V."/>
            <person name="Jaen-Luchoro D."/>
            <person name="Gonzales-Siles L."/>
            <person name="Karlsson R."/>
            <person name="Engstrom-Jakobsson H."/>
            <person name="Busquets A."/>
            <person name="Gomila M."/>
            <person name="Pineiro-Iglesias B."/>
            <person name="Bennasar-Figueras A."/>
            <person name="Seeger M."/>
            <person name="Moore E."/>
        </authorList>
    </citation>
    <scope>NUCLEOTIDE SEQUENCE [LARGE SCALE GENOMIC DNA]</scope>
    <source>
        <strain evidence="10 11">CCUG 70867</strain>
    </source>
</reference>